<dbReference type="PATRIC" id="fig|55802.8.peg.2288"/>
<evidence type="ECO:0000256" key="1">
    <source>
        <dbReference type="SAM" id="Phobius"/>
    </source>
</evidence>
<dbReference type="EMBL" id="CP013050">
    <property type="protein sequence ID" value="ALM76203.1"/>
    <property type="molecule type" value="Genomic_DNA"/>
</dbReference>
<evidence type="ECO:0000313" key="3">
    <source>
        <dbReference type="Proteomes" id="UP000066042"/>
    </source>
</evidence>
<accession>A0A0S1XEG9</accession>
<dbReference type="RefSeq" id="WP_056934633.1">
    <property type="nucleotide sequence ID" value="NZ_CP013050.1"/>
</dbReference>
<sequence length="89" mass="10457">MIEVLGVILVGGVLLLVAYDALFRPWKFVKTELEDIEKQLELLNGRFARLHAFMIAPWLKGDVEKTKEFLRMRKSLKQRELAIYALLRR</sequence>
<dbReference type="AlphaFoldDB" id="A0A0S1XEG9"/>
<keyword evidence="1" id="KW-1133">Transmembrane helix</keyword>
<dbReference type="GeneID" id="26137526"/>
<organism evidence="2 3">
    <name type="scientific">Thermococcus barophilus</name>
    <dbReference type="NCBI Taxonomy" id="55802"/>
    <lineage>
        <taxon>Archaea</taxon>
        <taxon>Methanobacteriati</taxon>
        <taxon>Methanobacteriota</taxon>
        <taxon>Thermococci</taxon>
        <taxon>Thermococcales</taxon>
        <taxon>Thermococcaceae</taxon>
        <taxon>Thermococcus</taxon>
    </lineage>
</organism>
<keyword evidence="1" id="KW-0472">Membrane</keyword>
<dbReference type="Proteomes" id="UP000066042">
    <property type="component" value="Chromosome"/>
</dbReference>
<keyword evidence="1" id="KW-0812">Transmembrane</keyword>
<proteinExistence type="predicted"/>
<gene>
    <name evidence="2" type="ORF">TBCH5v1_2308</name>
</gene>
<evidence type="ECO:0000313" key="2">
    <source>
        <dbReference type="EMBL" id="ALM76203.1"/>
    </source>
</evidence>
<reference evidence="2 3" key="1">
    <citation type="journal article" date="2016" name="Genome Announc.">
        <title>Complete genome sequence of the hyperthermophilic and piezophilic archaeon Thermococcus barophilus Ch5, capable of growth at the expense of hydrogenogenesis from carbon monoxide and formate.</title>
        <authorList>
            <person name="Oger P."/>
            <person name="Sokolova T.G."/>
            <person name="Kozhevnikova D.A."/>
            <person name="Taranov E.A."/>
            <person name="Vannier P."/>
            <person name="Lee H.S."/>
            <person name="Kwon K.K."/>
            <person name="Kang S.G."/>
            <person name="Lee J.H."/>
            <person name="Bonch-Osmolovskaya E.A."/>
            <person name="Lebedinsky A.V."/>
        </authorList>
    </citation>
    <scope>NUCLEOTIDE SEQUENCE [LARGE SCALE GENOMIC DNA]</scope>
    <source>
        <strain evidence="3">Ch5</strain>
    </source>
</reference>
<name>A0A0S1XEG9_THEBA</name>
<protein>
    <submittedName>
        <fullName evidence="2">Uncharacterized protein</fullName>
    </submittedName>
</protein>
<dbReference type="STRING" id="55802.TBCH5v1_2308"/>
<feature type="transmembrane region" description="Helical" evidence="1">
    <location>
        <begin position="6"/>
        <end position="23"/>
    </location>
</feature>